<dbReference type="RefSeq" id="WP_180014129.1">
    <property type="nucleotide sequence ID" value="NZ_CP060811.1"/>
</dbReference>
<keyword evidence="1" id="KW-0812">Transmembrane</keyword>
<dbReference type="NCBIfam" id="TIGR02098">
    <property type="entry name" value="MJ0042_CXXC"/>
    <property type="match status" value="1"/>
</dbReference>
<evidence type="ECO:0000313" key="3">
    <source>
        <dbReference type="Proteomes" id="UP000596079"/>
    </source>
</evidence>
<dbReference type="AlphaFoldDB" id="A0A7T7WKA8"/>
<dbReference type="Pfam" id="PF11906">
    <property type="entry name" value="DUF3426"/>
    <property type="match status" value="1"/>
</dbReference>
<protein>
    <submittedName>
        <fullName evidence="2">DUF3426 domain-containing protein</fullName>
    </submittedName>
</protein>
<evidence type="ECO:0000313" key="2">
    <source>
        <dbReference type="EMBL" id="QQN89271.1"/>
    </source>
</evidence>
<keyword evidence="1" id="KW-1133">Transmembrane helix</keyword>
<dbReference type="Proteomes" id="UP000596079">
    <property type="component" value="Chromosome"/>
</dbReference>
<sequence>MSDKRTHCPTCSTTYKVTVAQLTIAQGMVCCPKCSTTFNALSHLVTEAQNSVALTHTPSHVSYINRSLAESTSSTNSSDQHYLLNIFDEKVENSNIDLKTYLNNLNYFSTEPIAVLPSMNWDDQADKQHNKGPLYYLGWTSLNLFLFGLLLFQFFWFNPHYIKNSHVMSVAFNNICEVFNCSNLEEHYNLINTNKVKAKAIATDKTQFSGELINFHKRSLEMPNLRVHLKDQGVVLATYNLKPQEYLIESLVKIQRIPQNSPFKFEFVLPVDRKDFDNYSLEIIRP</sequence>
<reference evidence="2 3" key="1">
    <citation type="submission" date="2020-08" db="EMBL/GenBank/DDBJ databases">
        <title>Emergence of ISAba1-mediated novel tet(X) in Acinetobacter variabilis from a chicken farm.</title>
        <authorList>
            <person name="Peng K."/>
            <person name="Li R."/>
        </authorList>
    </citation>
    <scope>NUCLEOTIDE SEQUENCE [LARGE SCALE GENOMIC DNA]</scope>
    <source>
        <strain evidence="2 3">XM9F202-2</strain>
    </source>
</reference>
<accession>A0A7T7WKA8</accession>
<gene>
    <name evidence="2" type="ORF">IAQ69_06355</name>
</gene>
<feature type="transmembrane region" description="Helical" evidence="1">
    <location>
        <begin position="134"/>
        <end position="156"/>
    </location>
</feature>
<dbReference type="EMBL" id="CP060811">
    <property type="protein sequence ID" value="QQN89271.1"/>
    <property type="molecule type" value="Genomic_DNA"/>
</dbReference>
<dbReference type="InterPro" id="IPR021834">
    <property type="entry name" value="DUF3426"/>
</dbReference>
<dbReference type="InterPro" id="IPR011723">
    <property type="entry name" value="Znf/thioredoxin_put"/>
</dbReference>
<organism evidence="2 3">
    <name type="scientific">Acinetobacter variabilis</name>
    <dbReference type="NCBI Taxonomy" id="70346"/>
    <lineage>
        <taxon>Bacteria</taxon>
        <taxon>Pseudomonadati</taxon>
        <taxon>Pseudomonadota</taxon>
        <taxon>Gammaproteobacteria</taxon>
        <taxon>Moraxellales</taxon>
        <taxon>Moraxellaceae</taxon>
        <taxon>Acinetobacter</taxon>
    </lineage>
</organism>
<keyword evidence="1" id="KW-0472">Membrane</keyword>
<evidence type="ECO:0000256" key="1">
    <source>
        <dbReference type="SAM" id="Phobius"/>
    </source>
</evidence>
<name>A0A7T7WKA8_9GAMM</name>
<proteinExistence type="predicted"/>